<evidence type="ECO:0000313" key="4">
    <source>
        <dbReference type="Proteomes" id="UP000189911"/>
    </source>
</evidence>
<keyword evidence="4" id="KW-1185">Reference proteome</keyword>
<dbReference type="PANTHER" id="PTHR38422">
    <property type="entry name" value="SOMETHING ABOUT SILENCING PROTEIN 4"/>
    <property type="match status" value="1"/>
</dbReference>
<dbReference type="EMBL" id="LT598453">
    <property type="protein sequence ID" value="SCV04124.1"/>
    <property type="molecule type" value="Genomic_DNA"/>
</dbReference>
<dbReference type="AlphaFoldDB" id="A0A1G4KHZ6"/>
<accession>A0A1G4KHZ6</accession>
<evidence type="ECO:0000313" key="3">
    <source>
        <dbReference type="EMBL" id="SCV04124.1"/>
    </source>
</evidence>
<evidence type="ECO:0000256" key="1">
    <source>
        <dbReference type="SAM" id="MobiDB-lite"/>
    </source>
</evidence>
<protein>
    <submittedName>
        <fullName evidence="3">LANO_0G08306g1_1</fullName>
    </submittedName>
</protein>
<dbReference type="GO" id="GO:0033255">
    <property type="term" value="C:SAS acetyltransferase complex"/>
    <property type="evidence" value="ECO:0007669"/>
    <property type="project" value="InterPro"/>
</dbReference>
<dbReference type="Pfam" id="PF15460">
    <property type="entry name" value="SAS4"/>
    <property type="match status" value="1"/>
</dbReference>
<gene>
    <name evidence="3" type="ORF">LANO_0G08306G</name>
</gene>
<dbReference type="InterPro" id="IPR029184">
    <property type="entry name" value="Sas4_dom"/>
</dbReference>
<feature type="region of interest" description="Disordered" evidence="1">
    <location>
        <begin position="308"/>
        <end position="351"/>
    </location>
</feature>
<evidence type="ECO:0000259" key="2">
    <source>
        <dbReference type="Pfam" id="PF15460"/>
    </source>
</evidence>
<dbReference type="InterPro" id="IPR038988">
    <property type="entry name" value="Sas4"/>
</dbReference>
<feature type="compositionally biased region" description="Polar residues" evidence="1">
    <location>
        <begin position="308"/>
        <end position="324"/>
    </location>
</feature>
<sequence>MESKPERKLRSKSPANADRDGLFNFDGAEDEISQDRKLTILPRVSIAFTDLANKEELDELKLKRQELQCMKLVVEPRHLEVVEGSQVQDPLSDELYAAYHRKMQKQEIRMVNHDKMQSETEAERLECILEDLDSENWFRTLLKNTVIQDPEDLEEVERKRDLTRTLITQMLSKFADMKSRAVYLARSSKHNGSQGRQTRVNNYRQLVFGQGDVEPSSDEDDDSMSISEIRARRKCIKERKYGGTIVIQLRKSLSVNYRYALVAEPLRSAYIVKCSKEEKEEWSRKAELLPPKIQFYDQFPKQSYCTRHSQPPSFSELSPNGSEIKNSKKRENSSLYTRVISSPPTKKRRPELNALYSKTRHHSFIQS</sequence>
<dbReference type="OrthoDB" id="1938992at2759"/>
<feature type="region of interest" description="Disordered" evidence="1">
    <location>
        <begin position="1"/>
        <end position="24"/>
    </location>
</feature>
<feature type="compositionally biased region" description="Polar residues" evidence="1">
    <location>
        <begin position="333"/>
        <end position="344"/>
    </location>
</feature>
<dbReference type="PANTHER" id="PTHR38422:SF1">
    <property type="entry name" value="SOMETHING ABOUT SILENCING PROTEIN 4"/>
    <property type="match status" value="1"/>
</dbReference>
<feature type="domain" description="Something about silencing protein 4" evidence="2">
    <location>
        <begin position="89"/>
        <end position="181"/>
    </location>
</feature>
<dbReference type="GO" id="GO:0004402">
    <property type="term" value="F:histone acetyltransferase activity"/>
    <property type="evidence" value="ECO:0007669"/>
    <property type="project" value="TreeGrafter"/>
</dbReference>
<proteinExistence type="predicted"/>
<organism evidence="3 4">
    <name type="scientific">Lachancea nothofagi CBS 11611</name>
    <dbReference type="NCBI Taxonomy" id="1266666"/>
    <lineage>
        <taxon>Eukaryota</taxon>
        <taxon>Fungi</taxon>
        <taxon>Dikarya</taxon>
        <taxon>Ascomycota</taxon>
        <taxon>Saccharomycotina</taxon>
        <taxon>Saccharomycetes</taxon>
        <taxon>Saccharomycetales</taxon>
        <taxon>Saccharomycetaceae</taxon>
        <taxon>Lachancea</taxon>
    </lineage>
</organism>
<dbReference type="Proteomes" id="UP000189911">
    <property type="component" value="Chromosome G"/>
</dbReference>
<name>A0A1G4KHZ6_9SACH</name>
<reference evidence="4" key="1">
    <citation type="submission" date="2016-03" db="EMBL/GenBank/DDBJ databases">
        <authorList>
            <person name="Devillers Hugo."/>
        </authorList>
    </citation>
    <scope>NUCLEOTIDE SEQUENCE [LARGE SCALE GENOMIC DNA]</scope>
</reference>